<gene>
    <name evidence="2" type="primary">yaeB</name>
    <name evidence="2" type="ORF">ERS013201_03221</name>
</gene>
<dbReference type="InterPro" id="IPR036413">
    <property type="entry name" value="YaeB-like_sf"/>
</dbReference>
<organism evidence="2 3">
    <name type="scientific">Vibrio cholerae</name>
    <dbReference type="NCBI Taxonomy" id="666"/>
    <lineage>
        <taxon>Bacteria</taxon>
        <taxon>Pseudomonadati</taxon>
        <taxon>Pseudomonadota</taxon>
        <taxon>Gammaproteobacteria</taxon>
        <taxon>Vibrionales</taxon>
        <taxon>Vibrionaceae</taxon>
        <taxon>Vibrio</taxon>
    </lineage>
</organism>
<evidence type="ECO:0000259" key="1">
    <source>
        <dbReference type="Pfam" id="PF18389"/>
    </source>
</evidence>
<proteinExistence type="predicted"/>
<dbReference type="EMBL" id="CWQJ01000026">
    <property type="protein sequence ID" value="CSC66808.1"/>
    <property type="molecule type" value="Genomic_DNA"/>
</dbReference>
<dbReference type="InterPro" id="IPR041369">
    <property type="entry name" value="TrmO_C"/>
</dbReference>
<dbReference type="AlphaFoldDB" id="A0A655ZEE2"/>
<evidence type="ECO:0000313" key="3">
    <source>
        <dbReference type="Proteomes" id="UP000046067"/>
    </source>
</evidence>
<dbReference type="Pfam" id="PF18389">
    <property type="entry name" value="TrmO_C"/>
    <property type="match status" value="1"/>
</dbReference>
<dbReference type="Gene3D" id="3.30.2310.10">
    <property type="entry name" value="YaeB-like"/>
    <property type="match status" value="1"/>
</dbReference>
<name>A0A655ZEE2_VIBCL</name>
<evidence type="ECO:0000313" key="2">
    <source>
        <dbReference type="EMBL" id="CSC66808.1"/>
    </source>
</evidence>
<accession>A0A655ZEE2</accession>
<dbReference type="SUPFAM" id="SSF118196">
    <property type="entry name" value="YaeB-like"/>
    <property type="match status" value="1"/>
</dbReference>
<dbReference type="Proteomes" id="UP000046067">
    <property type="component" value="Unassembled WGS sequence"/>
</dbReference>
<protein>
    <submittedName>
        <fullName evidence="2">Protein YaeB</fullName>
    </submittedName>
</protein>
<feature type="domain" description="TrmO C-terminal" evidence="1">
    <location>
        <begin position="1"/>
        <end position="38"/>
    </location>
</feature>
<reference evidence="2 3" key="1">
    <citation type="submission" date="2015-07" db="EMBL/GenBank/DDBJ databases">
        <authorList>
            <consortium name="Pathogen Informatics"/>
        </authorList>
    </citation>
    <scope>NUCLEOTIDE SEQUENCE [LARGE SCALE GENOMIC DNA]</scope>
    <source>
        <strain evidence="2 3">A325</strain>
    </source>
</reference>
<sequence>MIREVLAQDPRPAYKKHRADDKLYAVNLYDWNVKFTVNAEAIVVNAIEPF</sequence>